<keyword evidence="5" id="KW-0677">Repeat</keyword>
<dbReference type="FunFam" id="3.40.50.300:FF:000163">
    <property type="entry name" value="Multidrug resistance-associated protein member 4"/>
    <property type="match status" value="1"/>
</dbReference>
<evidence type="ECO:0000256" key="7">
    <source>
        <dbReference type="ARBA" id="ARBA00022840"/>
    </source>
</evidence>
<evidence type="ECO:0000256" key="1">
    <source>
        <dbReference type="ARBA" id="ARBA00004141"/>
    </source>
</evidence>
<evidence type="ECO:0000256" key="6">
    <source>
        <dbReference type="ARBA" id="ARBA00022741"/>
    </source>
</evidence>
<evidence type="ECO:0000313" key="13">
    <source>
        <dbReference type="EMBL" id="KAJ3212806.1"/>
    </source>
</evidence>
<dbReference type="Proteomes" id="UP001211065">
    <property type="component" value="Unassembled WGS sequence"/>
</dbReference>
<dbReference type="GO" id="GO:0016020">
    <property type="term" value="C:membrane"/>
    <property type="evidence" value="ECO:0007669"/>
    <property type="project" value="UniProtKB-SubCell"/>
</dbReference>
<dbReference type="AlphaFoldDB" id="A0AAD5TYP7"/>
<keyword evidence="4 10" id="KW-0812">Transmembrane</keyword>
<dbReference type="PROSITE" id="PS00211">
    <property type="entry name" value="ABC_TRANSPORTER_1"/>
    <property type="match status" value="1"/>
</dbReference>
<dbReference type="Gene3D" id="3.40.50.300">
    <property type="entry name" value="P-loop containing nucleotide triphosphate hydrolases"/>
    <property type="match status" value="2"/>
</dbReference>
<sequence>MSSLAQHTCMFFGLRMGIRLRVGFCSLVYQKMLRLSARFEDAAVFLPYLFTVPIEIIASLIFVYSLIGFASFFVLFGLIFFMILQSIFGKKFGKLRGKTVKFRDERVRTTSDMFAGILVVKLYAWEKAFAAQVEKERVDELKNIKKSSIIKAINDSLFFTATALIAAFPLLAFYFMGGVFNASIVFGTITIIANLRLTLTKFFAMAIQLGSEALISAARLQEFLLLGEISLKKHSLPSGVQADKSDEFVNSDVVMYMKNASFDWSDPDNNEQLSDSKLILSGINLQIRKGISLGVCGPVGCGKSALASAIMGEMNLVSGSFGIREAILADGSKPTPLKIAYCSQIPWIISGTIKENILFSSEFNQEWFDTVINACELRSDIEAFPNGINTLIGERGVMLSGGQKARLAIARAVYYDADLYNDPLSAVDAKVGRGLFENLIKNLLLSSKSYGEYRKFPAAVILFSHQLQFIKSCNEVLVLINGKINNFGTFNEAIKNNTQNVEFINAMEKFFYSEEVESEVTQVLELNGTNSLQIPSANDVEKGFSDFEKGDIKTELKMEEKAVGSVPTKTYLNYFSNGVSYTQAVILLVVLLIGQISAMLIDYWLSLWADSSIPDQKRQGVLNASVYSALVVFTLTELFLKMLNSVIRSPLNFFEVHPLGRILNRFSKDLSTADEMLPTTFFDFVQCVFQILGAIAICLIYLPYVVILLPFCGYFFFLIRKYYVSSSRQIKRLDSITRSPVYSQIPVTLEGLPTLRAFGAEDRSLANFNSLQNQNTRIFFAFIAAGRWLGIRLDMIVSIFLLAVMALCIILMQLSGLEAASIGLVITYTLQMLGYLQWYVTCLFIYVFNQRLICRATRQSAEVENQMVCVERILEYTNLIPEATDVTNDALPDDWPSKGEVNFNSLSLIYPGSTKEVLSNISVKFEAGQKIGIVGRTGSGKSSLLQALFRLVEPSNGNVVIDGINTLHISLMDLRSRISIIPQEPFCFKGTLRFNIDPFQHYSGEELWKVLEAVELKKLVESMPLKLESPVSEGGGNWSVGERQLMCLARAILRNTRLIVMDEATSSIVRNNRYCKMITKQILIKDLNTDSLVQNAIRSKTGLFADSTVVTIAHRLNTVIDFDKIMVLNNGRVVEFGSPYQMLMKESCTEDAYFKRMVDELGVEAKISLLKIAKEKEFNKN</sequence>
<dbReference type="SMART" id="SM00382">
    <property type="entry name" value="AAA"/>
    <property type="match status" value="2"/>
</dbReference>
<keyword evidence="7" id="KW-0067">ATP-binding</keyword>
<feature type="transmembrane region" description="Helical" evidence="10">
    <location>
        <begin position="820"/>
        <end position="848"/>
    </location>
</feature>
<reference evidence="13" key="1">
    <citation type="submission" date="2020-05" db="EMBL/GenBank/DDBJ databases">
        <title>Phylogenomic resolution of chytrid fungi.</title>
        <authorList>
            <person name="Stajich J.E."/>
            <person name="Amses K."/>
            <person name="Simmons R."/>
            <person name="Seto K."/>
            <person name="Myers J."/>
            <person name="Bonds A."/>
            <person name="Quandt C.A."/>
            <person name="Barry K."/>
            <person name="Liu P."/>
            <person name="Grigoriev I."/>
            <person name="Longcore J.E."/>
            <person name="James T.Y."/>
        </authorList>
    </citation>
    <scope>NUCLEOTIDE SEQUENCE</scope>
    <source>
        <strain evidence="13">JEL0476</strain>
    </source>
</reference>
<name>A0AAD5TYP7_9FUNG</name>
<gene>
    <name evidence="13" type="primary">ABCC4_4</name>
    <name evidence="13" type="ORF">HK099_007665</name>
</gene>
<evidence type="ECO:0000259" key="12">
    <source>
        <dbReference type="PROSITE" id="PS50929"/>
    </source>
</evidence>
<keyword evidence="6" id="KW-0547">Nucleotide-binding</keyword>
<dbReference type="PROSITE" id="PS50929">
    <property type="entry name" value="ABC_TM1F"/>
    <property type="match status" value="2"/>
</dbReference>
<feature type="domain" description="ABC transmembrane type-1" evidence="12">
    <location>
        <begin position="38"/>
        <end position="211"/>
    </location>
</feature>
<protein>
    <submittedName>
        <fullName evidence="13">Multidrug resistance-associated protein 4</fullName>
    </submittedName>
</protein>
<evidence type="ECO:0000256" key="4">
    <source>
        <dbReference type="ARBA" id="ARBA00022692"/>
    </source>
</evidence>
<dbReference type="InterPro" id="IPR036640">
    <property type="entry name" value="ABC1_TM_sf"/>
</dbReference>
<dbReference type="CDD" id="cd18579">
    <property type="entry name" value="ABC_6TM_ABCC_D1"/>
    <property type="match status" value="1"/>
</dbReference>
<comment type="caution">
    <text evidence="13">The sequence shown here is derived from an EMBL/GenBank/DDBJ whole genome shotgun (WGS) entry which is preliminary data.</text>
</comment>
<dbReference type="PANTHER" id="PTHR24223:SF456">
    <property type="entry name" value="MULTIDRUG RESISTANCE-ASSOCIATED PROTEIN LETHAL(2)03659"/>
    <property type="match status" value="1"/>
</dbReference>
<dbReference type="PROSITE" id="PS50893">
    <property type="entry name" value="ABC_TRANSPORTER_2"/>
    <property type="match status" value="2"/>
</dbReference>
<evidence type="ECO:0000256" key="10">
    <source>
        <dbReference type="SAM" id="Phobius"/>
    </source>
</evidence>
<proteinExistence type="inferred from homology"/>
<feature type="transmembrane region" description="Helical" evidence="10">
    <location>
        <begin position="708"/>
        <end position="724"/>
    </location>
</feature>
<dbReference type="GO" id="GO:0016887">
    <property type="term" value="F:ATP hydrolysis activity"/>
    <property type="evidence" value="ECO:0007669"/>
    <property type="project" value="InterPro"/>
</dbReference>
<evidence type="ECO:0000256" key="8">
    <source>
        <dbReference type="ARBA" id="ARBA00022989"/>
    </source>
</evidence>
<dbReference type="GO" id="GO:0005524">
    <property type="term" value="F:ATP binding"/>
    <property type="evidence" value="ECO:0007669"/>
    <property type="project" value="UniProtKB-KW"/>
</dbReference>
<evidence type="ECO:0000256" key="2">
    <source>
        <dbReference type="ARBA" id="ARBA00009726"/>
    </source>
</evidence>
<evidence type="ECO:0000256" key="3">
    <source>
        <dbReference type="ARBA" id="ARBA00022448"/>
    </source>
</evidence>
<dbReference type="InterPro" id="IPR017871">
    <property type="entry name" value="ABC_transporter-like_CS"/>
</dbReference>
<dbReference type="InterPro" id="IPR027417">
    <property type="entry name" value="P-loop_NTPase"/>
</dbReference>
<feature type="transmembrane region" description="Helical" evidence="10">
    <location>
        <begin position="795"/>
        <end position="814"/>
    </location>
</feature>
<dbReference type="EMBL" id="JADGJW010000763">
    <property type="protein sequence ID" value="KAJ3212806.1"/>
    <property type="molecule type" value="Genomic_DNA"/>
</dbReference>
<evidence type="ECO:0000313" key="14">
    <source>
        <dbReference type="Proteomes" id="UP001211065"/>
    </source>
</evidence>
<dbReference type="InterPro" id="IPR044726">
    <property type="entry name" value="ABCC_6TM_D2"/>
</dbReference>
<dbReference type="SUPFAM" id="SSF90123">
    <property type="entry name" value="ABC transporter transmembrane region"/>
    <property type="match status" value="2"/>
</dbReference>
<dbReference type="InterPro" id="IPR044746">
    <property type="entry name" value="ABCC_6TM_D1"/>
</dbReference>
<keyword evidence="8 10" id="KW-1133">Transmembrane helix</keyword>
<comment type="similarity">
    <text evidence="2">Belongs to the ABC transporter superfamily. ABCC family. Conjugate transporter (TC 3.A.1.208) subfamily.</text>
</comment>
<dbReference type="GO" id="GO:0140359">
    <property type="term" value="F:ABC-type transporter activity"/>
    <property type="evidence" value="ECO:0007669"/>
    <property type="project" value="InterPro"/>
</dbReference>
<dbReference type="FunFam" id="1.20.1560.10:FF:000013">
    <property type="entry name" value="ABC transporter C family member 2"/>
    <property type="match status" value="1"/>
</dbReference>
<feature type="transmembrane region" description="Helical" evidence="10">
    <location>
        <begin position="69"/>
        <end position="88"/>
    </location>
</feature>
<keyword evidence="14" id="KW-1185">Reference proteome</keyword>
<dbReference type="CDD" id="cd18580">
    <property type="entry name" value="ABC_6TM_ABCC_D2"/>
    <property type="match status" value="1"/>
</dbReference>
<organism evidence="13 14">
    <name type="scientific">Clydaea vesicula</name>
    <dbReference type="NCBI Taxonomy" id="447962"/>
    <lineage>
        <taxon>Eukaryota</taxon>
        <taxon>Fungi</taxon>
        <taxon>Fungi incertae sedis</taxon>
        <taxon>Chytridiomycota</taxon>
        <taxon>Chytridiomycota incertae sedis</taxon>
        <taxon>Chytridiomycetes</taxon>
        <taxon>Lobulomycetales</taxon>
        <taxon>Lobulomycetaceae</taxon>
        <taxon>Clydaea</taxon>
    </lineage>
</organism>
<feature type="transmembrane region" description="Helical" evidence="10">
    <location>
        <begin position="621"/>
        <end position="640"/>
    </location>
</feature>
<feature type="domain" description="ABC transmembrane type-1" evidence="12">
    <location>
        <begin position="635"/>
        <end position="838"/>
    </location>
</feature>
<dbReference type="PANTHER" id="PTHR24223">
    <property type="entry name" value="ATP-BINDING CASSETTE SUB-FAMILY C"/>
    <property type="match status" value="1"/>
</dbReference>
<evidence type="ECO:0000256" key="9">
    <source>
        <dbReference type="ARBA" id="ARBA00023136"/>
    </source>
</evidence>
<dbReference type="Pfam" id="PF00664">
    <property type="entry name" value="ABC_membrane"/>
    <property type="match status" value="2"/>
</dbReference>
<feature type="transmembrane region" description="Helical" evidence="10">
    <location>
        <begin position="579"/>
        <end position="601"/>
    </location>
</feature>
<dbReference type="InterPro" id="IPR011527">
    <property type="entry name" value="ABC1_TM_dom"/>
</dbReference>
<evidence type="ECO:0000256" key="5">
    <source>
        <dbReference type="ARBA" id="ARBA00022737"/>
    </source>
</evidence>
<accession>A0AAD5TYP7</accession>
<dbReference type="InterPro" id="IPR003593">
    <property type="entry name" value="AAA+_ATPase"/>
</dbReference>
<keyword evidence="9 10" id="KW-0472">Membrane</keyword>
<dbReference type="CDD" id="cd03250">
    <property type="entry name" value="ABCC_MRP_domain1"/>
    <property type="match status" value="1"/>
</dbReference>
<dbReference type="InterPro" id="IPR050173">
    <property type="entry name" value="ABC_transporter_C-like"/>
</dbReference>
<feature type="transmembrane region" description="Helical" evidence="10">
    <location>
        <begin position="42"/>
        <end position="63"/>
    </location>
</feature>
<evidence type="ECO:0000259" key="11">
    <source>
        <dbReference type="PROSITE" id="PS50893"/>
    </source>
</evidence>
<dbReference type="Pfam" id="PF00005">
    <property type="entry name" value="ABC_tran"/>
    <property type="match status" value="2"/>
</dbReference>
<comment type="subcellular location">
    <subcellularLocation>
        <location evidence="1">Membrane</location>
        <topology evidence="1">Multi-pass membrane protein</topology>
    </subcellularLocation>
</comment>
<feature type="domain" description="ABC transporter" evidence="11">
    <location>
        <begin position="901"/>
        <end position="1155"/>
    </location>
</feature>
<dbReference type="InterPro" id="IPR003439">
    <property type="entry name" value="ABC_transporter-like_ATP-bd"/>
</dbReference>
<dbReference type="Gene3D" id="1.20.1560.10">
    <property type="entry name" value="ABC transporter type 1, transmembrane domain"/>
    <property type="match status" value="2"/>
</dbReference>
<feature type="domain" description="ABC transporter" evidence="11">
    <location>
        <begin position="255"/>
        <end position="506"/>
    </location>
</feature>
<dbReference type="CDD" id="cd03244">
    <property type="entry name" value="ABCC_MRP_domain2"/>
    <property type="match status" value="1"/>
</dbReference>
<dbReference type="SUPFAM" id="SSF52540">
    <property type="entry name" value="P-loop containing nucleoside triphosphate hydrolases"/>
    <property type="match status" value="2"/>
</dbReference>
<keyword evidence="3" id="KW-0813">Transport</keyword>